<dbReference type="SMART" id="SM00320">
    <property type="entry name" value="WD40"/>
    <property type="match status" value="2"/>
</dbReference>
<evidence type="ECO:0000256" key="5">
    <source>
        <dbReference type="ARBA" id="ARBA00022737"/>
    </source>
</evidence>
<evidence type="ECO:0000256" key="11">
    <source>
        <dbReference type="PROSITE-ProRule" id="PRU00221"/>
    </source>
</evidence>
<proteinExistence type="predicted"/>
<dbReference type="GO" id="GO:0005789">
    <property type="term" value="C:endoplasmic reticulum membrane"/>
    <property type="evidence" value="ECO:0007669"/>
    <property type="project" value="UniProtKB-SubCell"/>
</dbReference>
<evidence type="ECO:0000256" key="4">
    <source>
        <dbReference type="ARBA" id="ARBA00022692"/>
    </source>
</evidence>
<dbReference type="Pfam" id="PF00400">
    <property type="entry name" value="WD40"/>
    <property type="match status" value="1"/>
</dbReference>
<dbReference type="GO" id="GO:0006888">
    <property type="term" value="P:endoplasmic reticulum to Golgi vesicle-mediated transport"/>
    <property type="evidence" value="ECO:0007669"/>
    <property type="project" value="TreeGrafter"/>
</dbReference>
<evidence type="ECO:0000256" key="13">
    <source>
        <dbReference type="SAM" id="Phobius"/>
    </source>
</evidence>
<dbReference type="Proteomes" id="UP000297245">
    <property type="component" value="Unassembled WGS sequence"/>
</dbReference>
<comment type="subcellular location">
    <subcellularLocation>
        <location evidence="1">Endoplasmic reticulum membrane</location>
        <topology evidence="1">Single-pass type II membrane protein</topology>
    </subcellularLocation>
</comment>
<protein>
    <submittedName>
        <fullName evidence="14">WD40 repeat-like protein</fullName>
    </submittedName>
</protein>
<keyword evidence="8" id="KW-0653">Protein transport</keyword>
<evidence type="ECO:0000256" key="7">
    <source>
        <dbReference type="ARBA" id="ARBA00022892"/>
    </source>
</evidence>
<evidence type="ECO:0000313" key="15">
    <source>
        <dbReference type="Proteomes" id="UP000297245"/>
    </source>
</evidence>
<name>A0A4S8MZ12_DENBC</name>
<evidence type="ECO:0000256" key="10">
    <source>
        <dbReference type="ARBA" id="ARBA00023136"/>
    </source>
</evidence>
<dbReference type="PANTHER" id="PTHR23284">
    <property type="entry name" value="PROLACTIN REGULATORY ELEMENT BINDING PROTEIN"/>
    <property type="match status" value="1"/>
</dbReference>
<dbReference type="PROSITE" id="PS50294">
    <property type="entry name" value="WD_REPEATS_REGION"/>
    <property type="match status" value="1"/>
</dbReference>
<evidence type="ECO:0000256" key="1">
    <source>
        <dbReference type="ARBA" id="ARBA00004648"/>
    </source>
</evidence>
<sequence>MRVQHTAHAFPAFPVYSSSFVSENQLILGGGGGASKSGIKNKLRLYTVRDDRSVELNDEFELEKGEDAPMSMAAHPDGKAFVCGVNSAIEVLQKGVNENCRSFSIENGKLSLTRTQGTIVVSDDKDDFQKVTVVSPDGKLIAVAGSNTLHVLSYPSLAPIGDPIKTEQEIYDAAFSKSQLVIATTANLQVYNIPETAAPKPSPSKSKKKGKQKSTSNPTLVLDRTVEIPASLGGSVGNTFRAAKFHAKDDSVFYTVMNTIPKRTRSKSSPKQAFVCKWNTESWTIEKTRKVGDRSITCFAVSPDGKFLGYGSSDLSVGLLDAVTLNPAASILKAHEFSVTTIVFNPSSKLLVSGGADHSIRVVTIPEVTGSIDWSLMMFILLAIVVLLIAFAVQRQIA</sequence>
<dbReference type="PROSITE" id="PS50082">
    <property type="entry name" value="WD_REPEATS_2"/>
    <property type="match status" value="1"/>
</dbReference>
<dbReference type="InterPro" id="IPR015943">
    <property type="entry name" value="WD40/YVTN_repeat-like_dom_sf"/>
</dbReference>
<evidence type="ECO:0000256" key="12">
    <source>
        <dbReference type="SAM" id="MobiDB-lite"/>
    </source>
</evidence>
<keyword evidence="4 13" id="KW-0812">Transmembrane</keyword>
<keyword evidence="9 13" id="KW-1133">Transmembrane helix</keyword>
<dbReference type="GO" id="GO:0015031">
    <property type="term" value="P:protein transport"/>
    <property type="evidence" value="ECO:0007669"/>
    <property type="project" value="UniProtKB-KW"/>
</dbReference>
<evidence type="ECO:0000256" key="2">
    <source>
        <dbReference type="ARBA" id="ARBA00022448"/>
    </source>
</evidence>
<dbReference type="InterPro" id="IPR045260">
    <property type="entry name" value="Sec12-like"/>
</dbReference>
<keyword evidence="7" id="KW-0931">ER-Golgi transport</keyword>
<reference evidence="14 15" key="1">
    <citation type="journal article" date="2019" name="Nat. Ecol. Evol.">
        <title>Megaphylogeny resolves global patterns of mushroom evolution.</title>
        <authorList>
            <person name="Varga T."/>
            <person name="Krizsan K."/>
            <person name="Foldi C."/>
            <person name="Dima B."/>
            <person name="Sanchez-Garcia M."/>
            <person name="Sanchez-Ramirez S."/>
            <person name="Szollosi G.J."/>
            <person name="Szarkandi J.G."/>
            <person name="Papp V."/>
            <person name="Albert L."/>
            <person name="Andreopoulos W."/>
            <person name="Angelini C."/>
            <person name="Antonin V."/>
            <person name="Barry K.W."/>
            <person name="Bougher N.L."/>
            <person name="Buchanan P."/>
            <person name="Buyck B."/>
            <person name="Bense V."/>
            <person name="Catcheside P."/>
            <person name="Chovatia M."/>
            <person name="Cooper J."/>
            <person name="Damon W."/>
            <person name="Desjardin D."/>
            <person name="Finy P."/>
            <person name="Geml J."/>
            <person name="Haridas S."/>
            <person name="Hughes K."/>
            <person name="Justo A."/>
            <person name="Karasinski D."/>
            <person name="Kautmanova I."/>
            <person name="Kiss B."/>
            <person name="Kocsube S."/>
            <person name="Kotiranta H."/>
            <person name="LaButti K.M."/>
            <person name="Lechner B.E."/>
            <person name="Liimatainen K."/>
            <person name="Lipzen A."/>
            <person name="Lukacs Z."/>
            <person name="Mihaltcheva S."/>
            <person name="Morgado L.N."/>
            <person name="Niskanen T."/>
            <person name="Noordeloos M.E."/>
            <person name="Ohm R.A."/>
            <person name="Ortiz-Santana B."/>
            <person name="Ovrebo C."/>
            <person name="Racz N."/>
            <person name="Riley R."/>
            <person name="Savchenko A."/>
            <person name="Shiryaev A."/>
            <person name="Soop K."/>
            <person name="Spirin V."/>
            <person name="Szebenyi C."/>
            <person name="Tomsovsky M."/>
            <person name="Tulloss R.E."/>
            <person name="Uehling J."/>
            <person name="Grigoriev I.V."/>
            <person name="Vagvolgyi C."/>
            <person name="Papp T."/>
            <person name="Martin F.M."/>
            <person name="Miettinen O."/>
            <person name="Hibbett D.S."/>
            <person name="Nagy L.G."/>
        </authorList>
    </citation>
    <scope>NUCLEOTIDE SEQUENCE [LARGE SCALE GENOMIC DNA]</scope>
    <source>
        <strain evidence="14 15">CBS 962.96</strain>
    </source>
</reference>
<dbReference type="SUPFAM" id="SSF50998">
    <property type="entry name" value="Quinoprotein alcohol dehydrogenase-like"/>
    <property type="match status" value="1"/>
</dbReference>
<dbReference type="PANTHER" id="PTHR23284:SF0">
    <property type="entry name" value="PROLACTIN REGULATORY ELEMENT-BINDING PROTEIN"/>
    <property type="match status" value="1"/>
</dbReference>
<keyword evidence="2" id="KW-0813">Transport</keyword>
<dbReference type="InterPro" id="IPR001680">
    <property type="entry name" value="WD40_rpt"/>
</dbReference>
<keyword evidence="6" id="KW-0256">Endoplasmic reticulum</keyword>
<accession>A0A4S8MZ12</accession>
<dbReference type="InterPro" id="IPR011047">
    <property type="entry name" value="Quinoprotein_ADH-like_sf"/>
</dbReference>
<dbReference type="EMBL" id="ML179035">
    <property type="protein sequence ID" value="THV08717.1"/>
    <property type="molecule type" value="Genomic_DNA"/>
</dbReference>
<feature type="repeat" description="WD" evidence="11">
    <location>
        <begin position="332"/>
        <end position="362"/>
    </location>
</feature>
<keyword evidence="15" id="KW-1185">Reference proteome</keyword>
<keyword evidence="10 13" id="KW-0472">Membrane</keyword>
<evidence type="ECO:0000256" key="3">
    <source>
        <dbReference type="ARBA" id="ARBA00022574"/>
    </source>
</evidence>
<dbReference type="GO" id="GO:0003400">
    <property type="term" value="P:regulation of COPII vesicle coating"/>
    <property type="evidence" value="ECO:0007669"/>
    <property type="project" value="TreeGrafter"/>
</dbReference>
<dbReference type="GO" id="GO:0005085">
    <property type="term" value="F:guanyl-nucleotide exchange factor activity"/>
    <property type="evidence" value="ECO:0007669"/>
    <property type="project" value="InterPro"/>
</dbReference>
<gene>
    <name evidence="14" type="ORF">K435DRAFT_741059</name>
</gene>
<dbReference type="AlphaFoldDB" id="A0A4S8MZ12"/>
<evidence type="ECO:0000256" key="8">
    <source>
        <dbReference type="ARBA" id="ARBA00022927"/>
    </source>
</evidence>
<dbReference type="OrthoDB" id="2013972at2759"/>
<keyword evidence="5" id="KW-0677">Repeat</keyword>
<evidence type="ECO:0000256" key="6">
    <source>
        <dbReference type="ARBA" id="ARBA00022824"/>
    </source>
</evidence>
<evidence type="ECO:0000313" key="14">
    <source>
        <dbReference type="EMBL" id="THV08717.1"/>
    </source>
</evidence>
<dbReference type="Gene3D" id="2.130.10.10">
    <property type="entry name" value="YVTN repeat-like/Quinoprotein amine dehydrogenase"/>
    <property type="match status" value="2"/>
</dbReference>
<keyword evidence="3 11" id="KW-0853">WD repeat</keyword>
<organism evidence="14 15">
    <name type="scientific">Dendrothele bispora (strain CBS 962.96)</name>
    <dbReference type="NCBI Taxonomy" id="1314807"/>
    <lineage>
        <taxon>Eukaryota</taxon>
        <taxon>Fungi</taxon>
        <taxon>Dikarya</taxon>
        <taxon>Basidiomycota</taxon>
        <taxon>Agaricomycotina</taxon>
        <taxon>Agaricomycetes</taxon>
        <taxon>Agaricomycetidae</taxon>
        <taxon>Agaricales</taxon>
        <taxon>Agaricales incertae sedis</taxon>
        <taxon>Dendrothele</taxon>
    </lineage>
</organism>
<evidence type="ECO:0000256" key="9">
    <source>
        <dbReference type="ARBA" id="ARBA00022989"/>
    </source>
</evidence>
<feature type="transmembrane region" description="Helical" evidence="13">
    <location>
        <begin position="374"/>
        <end position="393"/>
    </location>
</feature>
<feature type="region of interest" description="Disordered" evidence="12">
    <location>
        <begin position="194"/>
        <end position="220"/>
    </location>
</feature>